<keyword evidence="2" id="KW-1133">Transmembrane helix</keyword>
<reference evidence="3 4" key="1">
    <citation type="submission" date="2019-08" db="EMBL/GenBank/DDBJ databases">
        <authorList>
            <person name="Liang Q."/>
        </authorList>
    </citation>
    <scope>NUCLEOTIDE SEQUENCE [LARGE SCALE GENOMIC DNA]</scope>
    <source>
        <strain evidence="3 4">V1718</strain>
    </source>
</reference>
<evidence type="ECO:0000313" key="3">
    <source>
        <dbReference type="EMBL" id="QED26373.1"/>
    </source>
</evidence>
<dbReference type="KEGG" id="bbae:FRD01_03735"/>
<name>A0A5B8XQS2_9DELT</name>
<feature type="transmembrane region" description="Helical" evidence="2">
    <location>
        <begin position="16"/>
        <end position="33"/>
    </location>
</feature>
<evidence type="ECO:0000256" key="2">
    <source>
        <dbReference type="SAM" id="Phobius"/>
    </source>
</evidence>
<proteinExistence type="predicted"/>
<dbReference type="EMBL" id="CP042467">
    <property type="protein sequence ID" value="QED26373.1"/>
    <property type="molecule type" value="Genomic_DNA"/>
</dbReference>
<sequence>MREILNRRGAATTEKLVVLLGVIVLVVGAYALFGDFLYQKYASVVVALGGNAPVETLATREAEGSGPNIIWVILFVAASLAFSIFVAGPVLLPKLRLKRQATVNTMADRIPVLEPFADRSQEFEIQMKDLRKLAAEVKAQPTPVEGPITTDRRHKANHLEQTMVDGVRPLDPDATLGAQIDLPTIAPLTSDDSATISRPKTNPAVDLGWAATPMSADDSATINREDKAPLFLDPPEPVHSVNWHELPTGPRSDEIPTAPLSDDIPTIPDDSAVFSSVPLDEFRKQADQDPDSISKTIVRGKLSRKKLK</sequence>
<organism evidence="3 4">
    <name type="scientific">Microvenator marinus</name>
    <dbReference type="NCBI Taxonomy" id="2600177"/>
    <lineage>
        <taxon>Bacteria</taxon>
        <taxon>Deltaproteobacteria</taxon>
        <taxon>Bradymonadales</taxon>
        <taxon>Microvenatoraceae</taxon>
        <taxon>Microvenator</taxon>
    </lineage>
</organism>
<feature type="region of interest" description="Disordered" evidence="1">
    <location>
        <begin position="245"/>
        <end position="308"/>
    </location>
</feature>
<dbReference type="RefSeq" id="WP_146957762.1">
    <property type="nucleotide sequence ID" value="NZ_CP042467.1"/>
</dbReference>
<protein>
    <submittedName>
        <fullName evidence="3">Uncharacterized protein</fullName>
    </submittedName>
</protein>
<accession>A0A5B8XQS2</accession>
<keyword evidence="4" id="KW-1185">Reference proteome</keyword>
<evidence type="ECO:0000313" key="4">
    <source>
        <dbReference type="Proteomes" id="UP000321595"/>
    </source>
</evidence>
<evidence type="ECO:0000256" key="1">
    <source>
        <dbReference type="SAM" id="MobiDB-lite"/>
    </source>
</evidence>
<dbReference type="Proteomes" id="UP000321595">
    <property type="component" value="Chromosome"/>
</dbReference>
<gene>
    <name evidence="3" type="ORF">FRD01_03735</name>
</gene>
<keyword evidence="2" id="KW-0812">Transmembrane</keyword>
<dbReference type="AlphaFoldDB" id="A0A5B8XQS2"/>
<feature type="transmembrane region" description="Helical" evidence="2">
    <location>
        <begin position="69"/>
        <end position="92"/>
    </location>
</feature>
<keyword evidence="2" id="KW-0472">Membrane</keyword>